<reference evidence="2" key="1">
    <citation type="submission" date="2016-10" db="EMBL/GenBank/DDBJ databases">
        <authorList>
            <person name="Varghese N."/>
            <person name="Submissions S."/>
        </authorList>
    </citation>
    <scope>NUCLEOTIDE SEQUENCE [LARGE SCALE GENOMIC DNA]</scope>
    <source>
        <strain evidence="2">DSM 123</strain>
    </source>
</reference>
<dbReference type="EMBL" id="FODT01000010">
    <property type="protein sequence ID" value="SEP20706.1"/>
    <property type="molecule type" value="Genomic_DNA"/>
</dbReference>
<keyword evidence="2" id="KW-1185">Reference proteome</keyword>
<protein>
    <submittedName>
        <fullName evidence="1">Uncharacterized protein</fullName>
    </submittedName>
</protein>
<evidence type="ECO:0000313" key="1">
    <source>
        <dbReference type="EMBL" id="SEP20706.1"/>
    </source>
</evidence>
<accession>A0A1H8VZB7</accession>
<name>A0A1H8VZB7_9BRAD</name>
<gene>
    <name evidence="1" type="ORF">SAMN05444123_11063</name>
</gene>
<dbReference type="Proteomes" id="UP000199615">
    <property type="component" value="Unassembled WGS sequence"/>
</dbReference>
<sequence length="57" mass="6571">MLAQSSSRFMRYWNVFRLPLSREVTYNARNQVNFARNAGFLQSWIFGPDGASAGDLR</sequence>
<proteinExistence type="predicted"/>
<dbReference type="AlphaFoldDB" id="A0A1H8VZB7"/>
<organism evidence="1 2">
    <name type="scientific">Rhodopseudomonas pseudopalustris</name>
    <dbReference type="NCBI Taxonomy" id="1513892"/>
    <lineage>
        <taxon>Bacteria</taxon>
        <taxon>Pseudomonadati</taxon>
        <taxon>Pseudomonadota</taxon>
        <taxon>Alphaproteobacteria</taxon>
        <taxon>Hyphomicrobiales</taxon>
        <taxon>Nitrobacteraceae</taxon>
        <taxon>Rhodopseudomonas</taxon>
    </lineage>
</organism>
<evidence type="ECO:0000313" key="2">
    <source>
        <dbReference type="Proteomes" id="UP000199615"/>
    </source>
</evidence>